<evidence type="ECO:0000259" key="7">
    <source>
        <dbReference type="PROSITE" id="PS51005"/>
    </source>
</evidence>
<feature type="compositionally biased region" description="Polar residues" evidence="6">
    <location>
        <begin position="218"/>
        <end position="230"/>
    </location>
</feature>
<dbReference type="GO" id="GO:1901002">
    <property type="term" value="P:positive regulation of response to salt stress"/>
    <property type="evidence" value="ECO:0007669"/>
    <property type="project" value="UniProtKB-ARBA"/>
</dbReference>
<evidence type="ECO:0000256" key="3">
    <source>
        <dbReference type="ARBA" id="ARBA00023125"/>
    </source>
</evidence>
<dbReference type="Gene3D" id="3.40.50.300">
    <property type="entry name" value="P-loop containing nucleotide triphosphate hydrolases"/>
    <property type="match status" value="1"/>
</dbReference>
<dbReference type="Pfam" id="PF02365">
    <property type="entry name" value="NAM"/>
    <property type="match status" value="1"/>
</dbReference>
<dbReference type="PANTHER" id="PTHR31719">
    <property type="entry name" value="NAC TRANSCRIPTION FACTOR 56"/>
    <property type="match status" value="1"/>
</dbReference>
<evidence type="ECO:0000313" key="8">
    <source>
        <dbReference type="EMBL" id="URD92060.1"/>
    </source>
</evidence>
<reference evidence="8" key="1">
    <citation type="submission" date="2022-05" db="EMBL/GenBank/DDBJ databases">
        <title>The Musa troglodytarum L. genome provides insights into the mechanism of non-climacteric behaviour and enrichment of carotenoids.</title>
        <authorList>
            <person name="Wang J."/>
        </authorList>
    </citation>
    <scope>NUCLEOTIDE SEQUENCE</scope>
    <source>
        <tissue evidence="8">Leaf</tissue>
    </source>
</reference>
<dbReference type="AlphaFoldDB" id="A0A9E7FB42"/>
<feature type="domain" description="NAC" evidence="7">
    <location>
        <begin position="8"/>
        <end position="159"/>
    </location>
</feature>
<name>A0A9E7FB42_9LILI</name>
<dbReference type="InterPro" id="IPR003441">
    <property type="entry name" value="NAC-dom"/>
</dbReference>
<accession>A0A9E7FB42</accession>
<sequence>MSGSDLVLPPGFRFHPTDEELVVHYLLRRCAAQPIPVPIVAEVDLYKYDPWQLPGMARYGEEEWYFFSPRDRKYPNGSRPNRAAGTGYWKATGADKPIGSPRPVAIKKALVFYSGKPPKGEKTNWIMHEYRLADVDRSARKKNHSLRFDDWVLCRIYHKKGAVGKQPTPPQKPAGPKSQPRPAPQPQLKQEVAPHARAPTTDMICFDSAESLPRLLGESSSSGHAPSYTSPDFACEREAESQPRWADDGFGDWMIDLESGSSTTLLPLPETRSAVVARGRVPRLVPGPLRVSPYTGLVGPYRHCKKPRALHTPELYKSRVLELNASDDRGINVVRTKIKDFAAVAVGSGSRQGYPCPPYKIIILDEADSMTEDAQNALRRTMETYSKVTRIIEPLASRCAKFRFKPLSEGIMSSRILHICSEEGLTLDSESAARLFGSSITSKDLISVSGMVQLDKACDPQEVVQAVFTACKSGDFDVANKEVTNVIAEGYPVSQMLYQLLEVIVNNDDISDEQKARICKKLGEADKCLIDGADEYLQLMDVASHTIRALCGLPEELRFD</sequence>
<dbReference type="InterPro" id="IPR036093">
    <property type="entry name" value="NAC_dom_sf"/>
</dbReference>
<dbReference type="Gene3D" id="2.170.150.80">
    <property type="entry name" value="NAC domain"/>
    <property type="match status" value="1"/>
</dbReference>
<dbReference type="OrthoDB" id="4199794at2759"/>
<evidence type="ECO:0000256" key="6">
    <source>
        <dbReference type="SAM" id="MobiDB-lite"/>
    </source>
</evidence>
<keyword evidence="5" id="KW-0539">Nucleus</keyword>
<protein>
    <submittedName>
        <fullName evidence="8">(NAC) domain-containing protein</fullName>
    </submittedName>
</protein>
<keyword evidence="3" id="KW-0238">DNA-binding</keyword>
<dbReference type="GO" id="GO:0005634">
    <property type="term" value="C:nucleus"/>
    <property type="evidence" value="ECO:0007669"/>
    <property type="project" value="UniProtKB-SubCell"/>
</dbReference>
<comment type="subcellular location">
    <subcellularLocation>
        <location evidence="1">Nucleus</location>
    </subcellularLocation>
</comment>
<dbReference type="InterPro" id="IPR008921">
    <property type="entry name" value="DNA_pol3_clamp-load_cplx_C"/>
</dbReference>
<feature type="region of interest" description="Disordered" evidence="6">
    <location>
        <begin position="215"/>
        <end position="241"/>
    </location>
</feature>
<keyword evidence="4" id="KW-0804">Transcription</keyword>
<dbReference type="InterPro" id="IPR013748">
    <property type="entry name" value="Rep_factorC_C"/>
</dbReference>
<proteinExistence type="predicted"/>
<evidence type="ECO:0000256" key="5">
    <source>
        <dbReference type="ARBA" id="ARBA00023242"/>
    </source>
</evidence>
<evidence type="ECO:0000256" key="1">
    <source>
        <dbReference type="ARBA" id="ARBA00004123"/>
    </source>
</evidence>
<dbReference type="GO" id="GO:0006355">
    <property type="term" value="P:regulation of DNA-templated transcription"/>
    <property type="evidence" value="ECO:0007669"/>
    <property type="project" value="InterPro"/>
</dbReference>
<feature type="compositionally biased region" description="Pro residues" evidence="6">
    <location>
        <begin position="167"/>
        <end position="185"/>
    </location>
</feature>
<dbReference type="CDD" id="cd00009">
    <property type="entry name" value="AAA"/>
    <property type="match status" value="1"/>
</dbReference>
<dbReference type="SUPFAM" id="SSF48019">
    <property type="entry name" value="post-AAA+ oligomerization domain-like"/>
    <property type="match status" value="1"/>
</dbReference>
<keyword evidence="9" id="KW-1185">Reference proteome</keyword>
<dbReference type="PROSITE" id="PS51005">
    <property type="entry name" value="NAC"/>
    <property type="match status" value="1"/>
</dbReference>
<gene>
    <name evidence="8" type="ORF">MUK42_09767</name>
</gene>
<dbReference type="Proteomes" id="UP001055439">
    <property type="component" value="Chromosome 3"/>
</dbReference>
<keyword evidence="2" id="KW-0805">Transcription regulation</keyword>
<dbReference type="GO" id="GO:0003677">
    <property type="term" value="F:DNA binding"/>
    <property type="evidence" value="ECO:0007669"/>
    <property type="project" value="UniProtKB-KW"/>
</dbReference>
<organism evidence="8 9">
    <name type="scientific">Musa troglodytarum</name>
    <name type="common">fe'i banana</name>
    <dbReference type="NCBI Taxonomy" id="320322"/>
    <lineage>
        <taxon>Eukaryota</taxon>
        <taxon>Viridiplantae</taxon>
        <taxon>Streptophyta</taxon>
        <taxon>Embryophyta</taxon>
        <taxon>Tracheophyta</taxon>
        <taxon>Spermatophyta</taxon>
        <taxon>Magnoliopsida</taxon>
        <taxon>Liliopsida</taxon>
        <taxon>Zingiberales</taxon>
        <taxon>Musaceae</taxon>
        <taxon>Musa</taxon>
    </lineage>
</organism>
<feature type="region of interest" description="Disordered" evidence="6">
    <location>
        <begin position="162"/>
        <end position="195"/>
    </location>
</feature>
<evidence type="ECO:0000256" key="2">
    <source>
        <dbReference type="ARBA" id="ARBA00023015"/>
    </source>
</evidence>
<dbReference type="SUPFAM" id="SSF52540">
    <property type="entry name" value="P-loop containing nucleoside triphosphate hydrolases"/>
    <property type="match status" value="1"/>
</dbReference>
<dbReference type="Gene3D" id="1.20.272.10">
    <property type="match status" value="1"/>
</dbReference>
<evidence type="ECO:0000256" key="4">
    <source>
        <dbReference type="ARBA" id="ARBA00023163"/>
    </source>
</evidence>
<dbReference type="FunFam" id="1.20.272.10:FF:000016">
    <property type="entry name" value="Replication factor C subunit 4"/>
    <property type="match status" value="1"/>
</dbReference>
<dbReference type="SUPFAM" id="SSF101941">
    <property type="entry name" value="NAC domain"/>
    <property type="match status" value="1"/>
</dbReference>
<evidence type="ECO:0000313" key="9">
    <source>
        <dbReference type="Proteomes" id="UP001055439"/>
    </source>
</evidence>
<dbReference type="EMBL" id="CP097505">
    <property type="protein sequence ID" value="URD92060.1"/>
    <property type="molecule type" value="Genomic_DNA"/>
</dbReference>
<dbReference type="InterPro" id="IPR027417">
    <property type="entry name" value="P-loop_NTPase"/>
</dbReference>
<dbReference type="Pfam" id="PF08542">
    <property type="entry name" value="Rep_fac_C"/>
    <property type="match status" value="1"/>
</dbReference>
<dbReference type="PANTHER" id="PTHR31719:SF233">
    <property type="entry name" value="NAC DOMAIN-CONTAINING PROTEIN 48"/>
    <property type="match status" value="1"/>
</dbReference>
<dbReference type="FunFam" id="2.170.150.80:FF:000004">
    <property type="entry name" value="NAC transcription factor"/>
    <property type="match status" value="1"/>
</dbReference>
<dbReference type="GO" id="GO:0006260">
    <property type="term" value="P:DNA replication"/>
    <property type="evidence" value="ECO:0007669"/>
    <property type="project" value="InterPro"/>
</dbReference>